<dbReference type="AlphaFoldDB" id="A0A7S3I0M7"/>
<protein>
    <submittedName>
        <fullName evidence="1">Uncharacterized protein</fullName>
    </submittedName>
</protein>
<organism evidence="1">
    <name type="scientific">Favella ehrenbergii</name>
    <dbReference type="NCBI Taxonomy" id="182087"/>
    <lineage>
        <taxon>Eukaryota</taxon>
        <taxon>Sar</taxon>
        <taxon>Alveolata</taxon>
        <taxon>Ciliophora</taxon>
        <taxon>Intramacronucleata</taxon>
        <taxon>Spirotrichea</taxon>
        <taxon>Choreotrichia</taxon>
        <taxon>Tintinnida</taxon>
        <taxon>Xystonellidae</taxon>
        <taxon>Favella</taxon>
    </lineage>
</organism>
<dbReference type="PANTHER" id="PTHR38564">
    <property type="entry name" value="SI:CH73-250A16.5-RELATED"/>
    <property type="match status" value="1"/>
</dbReference>
<reference evidence="1" key="1">
    <citation type="submission" date="2021-01" db="EMBL/GenBank/DDBJ databases">
        <authorList>
            <person name="Corre E."/>
            <person name="Pelletier E."/>
            <person name="Niang G."/>
            <person name="Scheremetjew M."/>
            <person name="Finn R."/>
            <person name="Kale V."/>
            <person name="Holt S."/>
            <person name="Cochrane G."/>
            <person name="Meng A."/>
            <person name="Brown T."/>
            <person name="Cohen L."/>
        </authorList>
    </citation>
    <scope>NUCLEOTIDE SEQUENCE</scope>
    <source>
        <strain evidence="1">Fehren 1</strain>
    </source>
</reference>
<proteinExistence type="predicted"/>
<dbReference type="PANTHER" id="PTHR38564:SF2">
    <property type="entry name" value="WU:FC46H12 PRECURSOR"/>
    <property type="match status" value="1"/>
</dbReference>
<gene>
    <name evidence="1" type="ORF">FEHR0123_LOCUS4634</name>
</gene>
<accession>A0A7S3I0M7</accession>
<sequence>MKSFAFAGLTALALADKGSFPRDDSFHADCHVSAQFDGVSCDSLYALMDAEIRSWNSDTTSPAQGVYNLKEESVDDYIWSTRLTKNQKYTDDQLFEFSSNDTGCAVTGRSRSQSMSYYDYSVNFCNLWNVYNGLNLTSYSVGKCGYPAKDPASTCAKY</sequence>
<name>A0A7S3I0M7_9SPIT</name>
<evidence type="ECO:0000313" key="1">
    <source>
        <dbReference type="EMBL" id="CAE0309718.1"/>
    </source>
</evidence>
<dbReference type="EMBL" id="HBIE01014930">
    <property type="protein sequence ID" value="CAE0309718.1"/>
    <property type="molecule type" value="Transcribed_RNA"/>
</dbReference>